<accession>A0A271IXL4</accession>
<dbReference type="InterPro" id="IPR001962">
    <property type="entry name" value="Asn_synthase"/>
</dbReference>
<evidence type="ECO:0000256" key="3">
    <source>
        <dbReference type="ARBA" id="ARBA00048741"/>
    </source>
</evidence>
<evidence type="ECO:0000256" key="2">
    <source>
        <dbReference type="ARBA" id="ARBA00012737"/>
    </source>
</evidence>
<dbReference type="InterPro" id="IPR051786">
    <property type="entry name" value="ASN_synthetase/amidase"/>
</dbReference>
<dbReference type="InterPro" id="IPR017932">
    <property type="entry name" value="GATase_2_dom"/>
</dbReference>
<feature type="domain" description="Asparagine synthetase" evidence="4">
    <location>
        <begin position="199"/>
        <end position="500"/>
    </location>
</feature>
<dbReference type="GO" id="GO:0004066">
    <property type="term" value="F:asparagine synthase (glutamine-hydrolyzing) activity"/>
    <property type="evidence" value="ECO:0007669"/>
    <property type="project" value="UniProtKB-EC"/>
</dbReference>
<dbReference type="EMBL" id="MQWD01000001">
    <property type="protein sequence ID" value="PAP75860.1"/>
    <property type="molecule type" value="Genomic_DNA"/>
</dbReference>
<dbReference type="Gene3D" id="3.60.20.10">
    <property type="entry name" value="Glutamine Phosphoribosylpyrophosphate, subunit 1, domain 1"/>
    <property type="match status" value="1"/>
</dbReference>
<dbReference type="Gene3D" id="3.40.50.620">
    <property type="entry name" value="HUPs"/>
    <property type="match status" value="1"/>
</dbReference>
<evidence type="ECO:0000313" key="6">
    <source>
        <dbReference type="EMBL" id="PAP75860.1"/>
    </source>
</evidence>
<evidence type="ECO:0000259" key="5">
    <source>
        <dbReference type="Pfam" id="PF13537"/>
    </source>
</evidence>
<dbReference type="InterPro" id="IPR014729">
    <property type="entry name" value="Rossmann-like_a/b/a_fold"/>
</dbReference>
<comment type="pathway">
    <text evidence="1">Amino-acid biosynthesis; L-asparagine biosynthesis; L-asparagine from L-aspartate (L-Gln route): step 1/1.</text>
</comment>
<protein>
    <recommendedName>
        <fullName evidence="2">asparagine synthase (glutamine-hydrolyzing)</fullName>
        <ecNumber evidence="2">6.3.5.4</ecNumber>
    </recommendedName>
</protein>
<evidence type="ECO:0000256" key="1">
    <source>
        <dbReference type="ARBA" id="ARBA00005187"/>
    </source>
</evidence>
<comment type="caution">
    <text evidence="6">The sequence shown here is derived from an EMBL/GenBank/DDBJ whole genome shotgun (WGS) entry which is preliminary data.</text>
</comment>
<evidence type="ECO:0000313" key="7">
    <source>
        <dbReference type="Proteomes" id="UP000216339"/>
    </source>
</evidence>
<dbReference type="SUPFAM" id="SSF52402">
    <property type="entry name" value="Adenine nucleotide alpha hydrolases-like"/>
    <property type="match status" value="1"/>
</dbReference>
<dbReference type="RefSeq" id="WP_179299480.1">
    <property type="nucleotide sequence ID" value="NZ_MQWD01000001.1"/>
</dbReference>
<dbReference type="Pfam" id="PF13537">
    <property type="entry name" value="GATase_7"/>
    <property type="match status" value="1"/>
</dbReference>
<gene>
    <name evidence="6" type="ORF">BSZ37_05090</name>
</gene>
<dbReference type="Proteomes" id="UP000216339">
    <property type="component" value="Unassembled WGS sequence"/>
</dbReference>
<dbReference type="EC" id="6.3.5.4" evidence="2"/>
<name>A0A271IXL4_9BACT</name>
<dbReference type="GO" id="GO:0006529">
    <property type="term" value="P:asparagine biosynthetic process"/>
    <property type="evidence" value="ECO:0007669"/>
    <property type="project" value="InterPro"/>
</dbReference>
<reference evidence="6 7" key="1">
    <citation type="submission" date="2016-11" db="EMBL/GenBank/DDBJ databases">
        <title>Study of marine rhodopsin-containing bacteria.</title>
        <authorList>
            <person name="Yoshizawa S."/>
            <person name="Kumagai Y."/>
            <person name="Kogure K."/>
        </authorList>
    </citation>
    <scope>NUCLEOTIDE SEQUENCE [LARGE SCALE GENOMIC DNA]</scope>
    <source>
        <strain evidence="6 7">SAORIC-28</strain>
    </source>
</reference>
<proteinExistence type="predicted"/>
<keyword evidence="7" id="KW-1185">Reference proteome</keyword>
<dbReference type="PANTHER" id="PTHR43284">
    <property type="entry name" value="ASPARAGINE SYNTHETASE (GLUTAMINE-HYDROLYZING)"/>
    <property type="match status" value="1"/>
</dbReference>
<dbReference type="SUPFAM" id="SSF56235">
    <property type="entry name" value="N-terminal nucleophile aminohydrolases (Ntn hydrolases)"/>
    <property type="match status" value="1"/>
</dbReference>
<feature type="domain" description="Glutamine amidotransferase type-2" evidence="5">
    <location>
        <begin position="51"/>
        <end position="118"/>
    </location>
</feature>
<evidence type="ECO:0000259" key="4">
    <source>
        <dbReference type="Pfam" id="PF00733"/>
    </source>
</evidence>
<sequence length="576" mass="61580">MRPGDAPVVGPAADADVRLGDWRGVAGVHVLYADLDLADRARLGHALGLPATEPDAALLVAALRQWGADAPAHLGGAFAFAAWLGDRQAVVAARDPAGICPLVYADRGDRLVVGGDVREVLAAGVPDALDEDVMAAVFLTSQFRPSSVGRTCVRAIDLLPGGHRLTASERGTQVSAYWRIEDAPRLGLRRVEEIGEALAAVLREVTAEAVADPGTVGVHLSAGLDSSTVAAFAAHALAEAGRAPAAFSWQPAPGADGSPEHDRIAAVAECWGLDVSWCPAAEADFAAGLALDATREPHVMWAPEAPVRREARRRGVRLLLSGWGGDEAASFSGRGTIPGALLRQGQWRAVVAMIARDPVRALRRLRAQRTKRARLGLAPTLDDLRDAALRGEHATFARPDLLRRATLPEVEPMPADPHALLGWLMRRGHLGDRTGAWALAGLPFGVRYRYPLLDRRVLDLVGGLPAEAWLTRDGLRRWPLRAAGADLVPDAVRLHASKAEPHWLADSRRERTPALAALVPRLVPEVVGDRAEWVELDALRTALRDWLNAPGPIEPRGFHALAYLPLEDGFSPAPMS</sequence>
<dbReference type="PANTHER" id="PTHR43284:SF1">
    <property type="entry name" value="ASPARAGINE SYNTHETASE"/>
    <property type="match status" value="1"/>
</dbReference>
<dbReference type="AlphaFoldDB" id="A0A271IXL4"/>
<dbReference type="Pfam" id="PF00733">
    <property type="entry name" value="Asn_synthase"/>
    <property type="match status" value="1"/>
</dbReference>
<comment type="catalytic activity">
    <reaction evidence="3">
        <text>L-aspartate + L-glutamine + ATP + H2O = L-asparagine + L-glutamate + AMP + diphosphate + H(+)</text>
        <dbReference type="Rhea" id="RHEA:12228"/>
        <dbReference type="ChEBI" id="CHEBI:15377"/>
        <dbReference type="ChEBI" id="CHEBI:15378"/>
        <dbReference type="ChEBI" id="CHEBI:29985"/>
        <dbReference type="ChEBI" id="CHEBI:29991"/>
        <dbReference type="ChEBI" id="CHEBI:30616"/>
        <dbReference type="ChEBI" id="CHEBI:33019"/>
        <dbReference type="ChEBI" id="CHEBI:58048"/>
        <dbReference type="ChEBI" id="CHEBI:58359"/>
        <dbReference type="ChEBI" id="CHEBI:456215"/>
        <dbReference type="EC" id="6.3.5.4"/>
    </reaction>
</comment>
<organism evidence="6 7">
    <name type="scientific">Rubrivirga marina</name>
    <dbReference type="NCBI Taxonomy" id="1196024"/>
    <lineage>
        <taxon>Bacteria</taxon>
        <taxon>Pseudomonadati</taxon>
        <taxon>Rhodothermota</taxon>
        <taxon>Rhodothermia</taxon>
        <taxon>Rhodothermales</taxon>
        <taxon>Rubricoccaceae</taxon>
        <taxon>Rubrivirga</taxon>
    </lineage>
</organism>
<dbReference type="InterPro" id="IPR029055">
    <property type="entry name" value="Ntn_hydrolases_N"/>
</dbReference>